<feature type="region of interest" description="Disordered" evidence="5">
    <location>
        <begin position="78"/>
        <end position="160"/>
    </location>
</feature>
<accession>A0ABP1FPA5</accession>
<evidence type="ECO:0000256" key="2">
    <source>
        <dbReference type="ARBA" id="ARBA00022692"/>
    </source>
</evidence>
<evidence type="ECO:0000259" key="7">
    <source>
        <dbReference type="PROSITE" id="PS50850"/>
    </source>
</evidence>
<dbReference type="PANTHER" id="PTHR43826">
    <property type="entry name" value="GLUCOSE-6-PHOSPHATE EXCHANGER SLC37A4"/>
    <property type="match status" value="1"/>
</dbReference>
<feature type="transmembrane region" description="Helical" evidence="6">
    <location>
        <begin position="205"/>
        <end position="225"/>
    </location>
</feature>
<evidence type="ECO:0000256" key="3">
    <source>
        <dbReference type="ARBA" id="ARBA00022989"/>
    </source>
</evidence>
<feature type="domain" description="Major facilitator superfamily (MFS) profile" evidence="7">
    <location>
        <begin position="170"/>
        <end position="581"/>
    </location>
</feature>
<feature type="compositionally biased region" description="Low complexity" evidence="5">
    <location>
        <begin position="133"/>
        <end position="158"/>
    </location>
</feature>
<dbReference type="Proteomes" id="UP001497392">
    <property type="component" value="Unassembled WGS sequence"/>
</dbReference>
<evidence type="ECO:0000256" key="1">
    <source>
        <dbReference type="ARBA" id="ARBA00004127"/>
    </source>
</evidence>
<keyword evidence="3 6" id="KW-1133">Transmembrane helix</keyword>
<dbReference type="SUPFAM" id="SSF103473">
    <property type="entry name" value="MFS general substrate transporter"/>
    <property type="match status" value="1"/>
</dbReference>
<feature type="transmembrane region" description="Helical" evidence="6">
    <location>
        <begin position="395"/>
        <end position="418"/>
    </location>
</feature>
<feature type="transmembrane region" description="Helical" evidence="6">
    <location>
        <begin position="296"/>
        <end position="322"/>
    </location>
</feature>
<feature type="transmembrane region" description="Helical" evidence="6">
    <location>
        <begin position="237"/>
        <end position="255"/>
    </location>
</feature>
<feature type="transmembrane region" description="Helical" evidence="6">
    <location>
        <begin position="328"/>
        <end position="346"/>
    </location>
</feature>
<name>A0ABP1FPA5_9CHLO</name>
<feature type="transmembrane region" description="Helical" evidence="6">
    <location>
        <begin position="494"/>
        <end position="514"/>
    </location>
</feature>
<protein>
    <submittedName>
        <fullName evidence="8">G1192 protein</fullName>
    </submittedName>
</protein>
<dbReference type="EMBL" id="CAXHTA020000002">
    <property type="protein sequence ID" value="CAL5219372.1"/>
    <property type="molecule type" value="Genomic_DNA"/>
</dbReference>
<feature type="transmembrane region" description="Helical" evidence="6">
    <location>
        <begin position="558"/>
        <end position="577"/>
    </location>
</feature>
<dbReference type="InterPro" id="IPR011701">
    <property type="entry name" value="MFS"/>
</dbReference>
<proteinExistence type="predicted"/>
<comment type="subcellular location">
    <subcellularLocation>
        <location evidence="1">Endomembrane system</location>
        <topology evidence="1">Multi-pass membrane protein</topology>
    </subcellularLocation>
</comment>
<dbReference type="InterPro" id="IPR036259">
    <property type="entry name" value="MFS_trans_sf"/>
</dbReference>
<dbReference type="Pfam" id="PF07690">
    <property type="entry name" value="MFS_1"/>
    <property type="match status" value="1"/>
</dbReference>
<keyword evidence="9" id="KW-1185">Reference proteome</keyword>
<organism evidence="8 9">
    <name type="scientific">Coccomyxa viridis</name>
    <dbReference type="NCBI Taxonomy" id="1274662"/>
    <lineage>
        <taxon>Eukaryota</taxon>
        <taxon>Viridiplantae</taxon>
        <taxon>Chlorophyta</taxon>
        <taxon>core chlorophytes</taxon>
        <taxon>Trebouxiophyceae</taxon>
        <taxon>Trebouxiophyceae incertae sedis</taxon>
        <taxon>Coccomyxaceae</taxon>
        <taxon>Coccomyxa</taxon>
    </lineage>
</organism>
<dbReference type="PROSITE" id="PS50850">
    <property type="entry name" value="MFS"/>
    <property type="match status" value="1"/>
</dbReference>
<gene>
    <name evidence="8" type="primary">g1192</name>
    <name evidence="8" type="ORF">VP750_LOCUS1031</name>
</gene>
<dbReference type="InterPro" id="IPR020846">
    <property type="entry name" value="MFS_dom"/>
</dbReference>
<evidence type="ECO:0000313" key="9">
    <source>
        <dbReference type="Proteomes" id="UP001497392"/>
    </source>
</evidence>
<dbReference type="Gene3D" id="1.20.1250.20">
    <property type="entry name" value="MFS general substrate transporter like domains"/>
    <property type="match status" value="2"/>
</dbReference>
<feature type="transmembrane region" description="Helical" evidence="6">
    <location>
        <begin position="467"/>
        <end position="488"/>
    </location>
</feature>
<dbReference type="PANTHER" id="PTHR43826:SF3">
    <property type="entry name" value="GLUCOSE-6-PHOSPHATE EXCHANGER SLC37A4"/>
    <property type="match status" value="1"/>
</dbReference>
<comment type="caution">
    <text evidence="8">The sequence shown here is derived from an EMBL/GenBank/DDBJ whole genome shotgun (WGS) entry which is preliminary data.</text>
</comment>
<evidence type="ECO:0000313" key="8">
    <source>
        <dbReference type="EMBL" id="CAL5219372.1"/>
    </source>
</evidence>
<evidence type="ECO:0000256" key="4">
    <source>
        <dbReference type="ARBA" id="ARBA00023136"/>
    </source>
</evidence>
<evidence type="ECO:0000256" key="6">
    <source>
        <dbReference type="SAM" id="Phobius"/>
    </source>
</evidence>
<feature type="transmembrane region" description="Helical" evidence="6">
    <location>
        <begin position="261"/>
        <end position="284"/>
    </location>
</feature>
<sequence length="597" mass="62457">MVQVHSCRATASGTSLLRERQASLGPRPLAVGLQKIQRRSAGRPVRCLAVSSPAVAGGPQALPRGSYQIMRAAADAYARSQGAGDDDKNKGSSVTPPKGSSITPPTPTPPTGAAAEAYARSQGAGDEDENKGSSATSPTPSTPASSPPKEQSSSASTSDNPAFNRQRWLAFLAMFVGYASFYLTRNSLAFTAPTMLEDKALGLDMTAVGGLTSILPVAYGFSKFLSGVLGARTSPRILLAGGLAATAVVNIAFGMSSAYPLLLAFWGLNGILQGLGAPACARFLTSWYADKERGTFWGFWTASNNIGGFAAPILAGTAASMYGWRYGMFAPGCVALAVSVLVLLFFKDSPEAAGFAPIEEGAKKKQPAKETPAKTDGEKPGLMKLLVDNCLKNPYIWLFAIAYFFVYVVRQGVTSWFIFYLKDKGVQNAAVQVSGLELGGLLGSLSAGAISDHLVRNNDGTKGNVGLRVQVVMTYAALTAVLLGAFWAAPNIAWIQWIIVAAVGFALYGPQMLIGLCGAEVVPKPAVSAAQGFLGWISYLGAANAGVPLAKIVQTYGWNAYFASLAGACGIILLLLAPMTNLKSYSQREEEAEAKAA</sequence>
<feature type="transmembrane region" description="Helical" evidence="6">
    <location>
        <begin position="168"/>
        <end position="185"/>
    </location>
</feature>
<reference evidence="8 9" key="1">
    <citation type="submission" date="2024-06" db="EMBL/GenBank/DDBJ databases">
        <authorList>
            <person name="Kraege A."/>
            <person name="Thomma B."/>
        </authorList>
    </citation>
    <scope>NUCLEOTIDE SEQUENCE [LARGE SCALE GENOMIC DNA]</scope>
</reference>
<keyword evidence="2 6" id="KW-0812">Transmembrane</keyword>
<keyword evidence="4 6" id="KW-0472">Membrane</keyword>
<evidence type="ECO:0000256" key="5">
    <source>
        <dbReference type="SAM" id="MobiDB-lite"/>
    </source>
</evidence>
<feature type="transmembrane region" description="Helical" evidence="6">
    <location>
        <begin position="526"/>
        <end position="546"/>
    </location>
</feature>
<dbReference type="InterPro" id="IPR051337">
    <property type="entry name" value="OPA_Antiporter"/>
</dbReference>